<accession>A0A8T0EFB9</accession>
<proteinExistence type="predicted"/>
<gene>
    <name evidence="1" type="ORF">HNY73_018997</name>
</gene>
<sequence length="278" mass="31645">MKRKINSLSDVRISLMLGKSCLFSQMFEFPSCLENPGFSLRCSNFPHAWKILAFLSDVQISLMLGKSWLFLSDVRISLMLGKSWLFSQMFEFPSCWKILSFLLDVRISLMLGKSWLFSQMFEFPSCLENPGFSLRCSNSLMLGKSCLFSQMFEFPSCLENPVFSLRCSNFPHAWKILAFLSDVRISLMLGNPGFLSDVRISLMLGKSWLFSQMFEFPSCLENPGFSLLNTNEENKPFPKQKAGRYSIFALLSPLAPPHPVAMVTGQEDGTRVHSRGQE</sequence>
<keyword evidence="2" id="KW-1185">Reference proteome</keyword>
<dbReference type="AlphaFoldDB" id="A0A8T0EFB9"/>
<organism evidence="1 2">
    <name type="scientific">Argiope bruennichi</name>
    <name type="common">Wasp spider</name>
    <name type="synonym">Aranea bruennichi</name>
    <dbReference type="NCBI Taxonomy" id="94029"/>
    <lineage>
        <taxon>Eukaryota</taxon>
        <taxon>Metazoa</taxon>
        <taxon>Ecdysozoa</taxon>
        <taxon>Arthropoda</taxon>
        <taxon>Chelicerata</taxon>
        <taxon>Arachnida</taxon>
        <taxon>Araneae</taxon>
        <taxon>Araneomorphae</taxon>
        <taxon>Entelegynae</taxon>
        <taxon>Araneoidea</taxon>
        <taxon>Araneidae</taxon>
        <taxon>Argiope</taxon>
    </lineage>
</organism>
<evidence type="ECO:0000313" key="1">
    <source>
        <dbReference type="EMBL" id="KAF8771601.1"/>
    </source>
</evidence>
<dbReference type="EMBL" id="JABXBU010002228">
    <property type="protein sequence ID" value="KAF8771601.1"/>
    <property type="molecule type" value="Genomic_DNA"/>
</dbReference>
<reference evidence="1" key="2">
    <citation type="submission" date="2020-06" db="EMBL/GenBank/DDBJ databases">
        <authorList>
            <person name="Sheffer M."/>
        </authorList>
    </citation>
    <scope>NUCLEOTIDE SEQUENCE</scope>
</reference>
<evidence type="ECO:0000313" key="2">
    <source>
        <dbReference type="Proteomes" id="UP000807504"/>
    </source>
</evidence>
<comment type="caution">
    <text evidence="1">The sequence shown here is derived from an EMBL/GenBank/DDBJ whole genome shotgun (WGS) entry which is preliminary data.</text>
</comment>
<reference evidence="1" key="1">
    <citation type="journal article" date="2020" name="bioRxiv">
        <title>Chromosome-level reference genome of the European wasp spider Argiope bruennichi: a resource for studies on range expansion and evolutionary adaptation.</title>
        <authorList>
            <person name="Sheffer M.M."/>
            <person name="Hoppe A."/>
            <person name="Krehenwinkel H."/>
            <person name="Uhl G."/>
            <person name="Kuss A.W."/>
            <person name="Jensen L."/>
            <person name="Jensen C."/>
            <person name="Gillespie R.G."/>
            <person name="Hoff K.J."/>
            <person name="Prost S."/>
        </authorList>
    </citation>
    <scope>NUCLEOTIDE SEQUENCE</scope>
</reference>
<dbReference type="Proteomes" id="UP000807504">
    <property type="component" value="Unassembled WGS sequence"/>
</dbReference>
<name>A0A8T0EFB9_ARGBR</name>
<protein>
    <submittedName>
        <fullName evidence="1">Uncharacterized protein</fullName>
    </submittedName>
</protein>